<sequence length="173" mass="19094">MNTMTAVSPLPEYQPLHRSKTREEFLCKDCSSLVMWKVSNNTGKTYLAVEVSIYGETGRHIKTIYPAHKCVPTLEAQAAHFRRKEAIANANANAIAAGEIVRGALVVVTKGRKYPKGLSGEVFWVAPEEDKYGVIKVGFKTASYDENKPEGDGESFGKVYINIENIEAIARKA</sequence>
<proteinExistence type="predicted"/>
<accession>A0A6J5NMN6</accession>
<name>A0A6J5NMN6_9CAUD</name>
<organism evidence="1">
    <name type="scientific">uncultured Caudovirales phage</name>
    <dbReference type="NCBI Taxonomy" id="2100421"/>
    <lineage>
        <taxon>Viruses</taxon>
        <taxon>Duplodnaviria</taxon>
        <taxon>Heunggongvirae</taxon>
        <taxon>Uroviricota</taxon>
        <taxon>Caudoviricetes</taxon>
        <taxon>Peduoviridae</taxon>
        <taxon>Maltschvirus</taxon>
        <taxon>Maltschvirus maltsch</taxon>
    </lineage>
</organism>
<evidence type="ECO:0000313" key="1">
    <source>
        <dbReference type="EMBL" id="CAB4156564.1"/>
    </source>
</evidence>
<gene>
    <name evidence="1" type="ORF">UFOVP665_77</name>
</gene>
<reference evidence="1" key="1">
    <citation type="submission" date="2020-04" db="EMBL/GenBank/DDBJ databases">
        <authorList>
            <person name="Chiriac C."/>
            <person name="Salcher M."/>
            <person name="Ghai R."/>
            <person name="Kavagutti S V."/>
        </authorList>
    </citation>
    <scope>NUCLEOTIDE SEQUENCE</scope>
</reference>
<protein>
    <submittedName>
        <fullName evidence="1">Uncharacterized protein</fullName>
    </submittedName>
</protein>
<dbReference type="EMBL" id="LR796640">
    <property type="protein sequence ID" value="CAB4156564.1"/>
    <property type="molecule type" value="Genomic_DNA"/>
</dbReference>